<comment type="similarity">
    <text evidence="2">Belongs to the Ap4A hydrolase family.</text>
</comment>
<dbReference type="EC" id="3.6.1.41" evidence="3"/>
<dbReference type="Gene3D" id="3.60.21.10">
    <property type="match status" value="1"/>
</dbReference>
<dbReference type="EMBL" id="BNAH01000008">
    <property type="protein sequence ID" value="GHE92055.1"/>
    <property type="molecule type" value="Genomic_DNA"/>
</dbReference>
<protein>
    <recommendedName>
        <fullName evidence="3">bis(5'-nucleosyl)-tetraphosphatase (symmetrical)</fullName>
        <ecNumber evidence="3">3.6.1.41</ecNumber>
    </recommendedName>
    <alternativeName>
        <fullName evidence="6">Ap4A hydrolase</fullName>
    </alternativeName>
    <alternativeName>
        <fullName evidence="5">Diadenosine 5',5'''-P1,P4-tetraphosphate pyrophosphohydrolase</fullName>
    </alternativeName>
    <alternativeName>
        <fullName evidence="7">Diadenosine tetraphosphatase</fullName>
    </alternativeName>
</protein>
<evidence type="ECO:0000256" key="4">
    <source>
        <dbReference type="ARBA" id="ARBA00022801"/>
    </source>
</evidence>
<evidence type="ECO:0000259" key="9">
    <source>
        <dbReference type="Pfam" id="PF00149"/>
    </source>
</evidence>
<evidence type="ECO:0000313" key="10">
    <source>
        <dbReference type="EMBL" id="GHE92055.1"/>
    </source>
</evidence>
<evidence type="ECO:0000256" key="6">
    <source>
        <dbReference type="ARBA" id="ARBA00032248"/>
    </source>
</evidence>
<dbReference type="PANTHER" id="PTHR40942">
    <property type="match status" value="1"/>
</dbReference>
<dbReference type="InterPro" id="IPR004617">
    <property type="entry name" value="ApaH"/>
</dbReference>
<sequence>MATYFVGDIQGCYQELIALLSQVNFNKKHDQLWVAGDMVARGPDSLATIEYLMSLGECVKAVLGNHDLHLLAIIAGHKKVKKQDKLTELLASPNIDKIADWLIKTPLLRKLPNENVYMSHAGISPQWSIVTAEKQARLAQKKLRSSERNLWLKKMYGEQPNSWVDAITDEQKFRYTINAFTRMRYCFSDGSLEFNYKVPPNKAPKNIIPWFHLSKSLEQCYWIFGHWAALQGDFTHKNAFALDTGCVWGQHLTLLHWETRQLYAQNAINIKNN</sequence>
<evidence type="ECO:0000256" key="7">
    <source>
        <dbReference type="ARBA" id="ARBA00033210"/>
    </source>
</evidence>
<evidence type="ECO:0000256" key="8">
    <source>
        <dbReference type="ARBA" id="ARBA00049417"/>
    </source>
</evidence>
<dbReference type="InterPro" id="IPR004843">
    <property type="entry name" value="Calcineurin-like_PHP"/>
</dbReference>
<evidence type="ECO:0000256" key="5">
    <source>
        <dbReference type="ARBA" id="ARBA00031248"/>
    </source>
</evidence>
<organism evidence="10 11">
    <name type="scientific">Thalassotalea profundi</name>
    <dbReference type="NCBI Taxonomy" id="2036687"/>
    <lineage>
        <taxon>Bacteria</taxon>
        <taxon>Pseudomonadati</taxon>
        <taxon>Pseudomonadota</taxon>
        <taxon>Gammaproteobacteria</taxon>
        <taxon>Alteromonadales</taxon>
        <taxon>Colwelliaceae</taxon>
        <taxon>Thalassotalea</taxon>
    </lineage>
</organism>
<accession>A0ABQ3ITE2</accession>
<evidence type="ECO:0000313" key="11">
    <source>
        <dbReference type="Proteomes" id="UP000626370"/>
    </source>
</evidence>
<dbReference type="PIRSF" id="PIRSF000903">
    <property type="entry name" value="B5n-ttraPtase_sm"/>
    <property type="match status" value="1"/>
</dbReference>
<evidence type="ECO:0000256" key="3">
    <source>
        <dbReference type="ARBA" id="ARBA00012506"/>
    </source>
</evidence>
<dbReference type="Pfam" id="PF00149">
    <property type="entry name" value="Metallophos"/>
    <property type="match status" value="1"/>
</dbReference>
<comment type="caution">
    <text evidence="10">The sequence shown here is derived from an EMBL/GenBank/DDBJ whole genome shotgun (WGS) entry which is preliminary data.</text>
</comment>
<dbReference type="Proteomes" id="UP000626370">
    <property type="component" value="Unassembled WGS sequence"/>
</dbReference>
<dbReference type="NCBIfam" id="TIGR00668">
    <property type="entry name" value="apaH"/>
    <property type="match status" value="1"/>
</dbReference>
<name>A0ABQ3ITE2_9GAMM</name>
<dbReference type="PANTHER" id="PTHR40942:SF4">
    <property type="entry name" value="CYTOCHROME C5"/>
    <property type="match status" value="1"/>
</dbReference>
<dbReference type="RefSeq" id="WP_189378319.1">
    <property type="nucleotide sequence ID" value="NZ_BNAH01000008.1"/>
</dbReference>
<dbReference type="SUPFAM" id="SSF56300">
    <property type="entry name" value="Metallo-dependent phosphatases"/>
    <property type="match status" value="1"/>
</dbReference>
<evidence type="ECO:0000256" key="2">
    <source>
        <dbReference type="ARBA" id="ARBA00005419"/>
    </source>
</evidence>
<reference evidence="11" key="1">
    <citation type="journal article" date="2019" name="Int. J. Syst. Evol. Microbiol.">
        <title>The Global Catalogue of Microorganisms (GCM) 10K type strain sequencing project: providing services to taxonomists for standard genome sequencing and annotation.</title>
        <authorList>
            <consortium name="The Broad Institute Genomics Platform"/>
            <consortium name="The Broad Institute Genome Sequencing Center for Infectious Disease"/>
            <person name="Wu L."/>
            <person name="Ma J."/>
        </authorList>
    </citation>
    <scope>NUCLEOTIDE SEQUENCE [LARGE SCALE GENOMIC DNA]</scope>
    <source>
        <strain evidence="11">CGMCC 1.15922</strain>
    </source>
</reference>
<gene>
    <name evidence="10" type="primary">apaH</name>
    <name evidence="10" type="ORF">GCM10011501_21970</name>
</gene>
<comment type="catalytic activity">
    <reaction evidence="8">
        <text>P(1),P(4)-bis(5'-adenosyl) tetraphosphate + H2O = 2 ADP + 2 H(+)</text>
        <dbReference type="Rhea" id="RHEA:24252"/>
        <dbReference type="ChEBI" id="CHEBI:15377"/>
        <dbReference type="ChEBI" id="CHEBI:15378"/>
        <dbReference type="ChEBI" id="CHEBI:58141"/>
        <dbReference type="ChEBI" id="CHEBI:456216"/>
        <dbReference type="EC" id="3.6.1.41"/>
    </reaction>
</comment>
<evidence type="ECO:0000256" key="1">
    <source>
        <dbReference type="ARBA" id="ARBA00003413"/>
    </source>
</evidence>
<comment type="function">
    <text evidence="1">Hydrolyzes diadenosine 5',5'''-P1,P4-tetraphosphate to yield ADP.</text>
</comment>
<feature type="domain" description="Calcineurin-like phosphoesterase" evidence="9">
    <location>
        <begin position="3"/>
        <end position="169"/>
    </location>
</feature>
<dbReference type="InterPro" id="IPR029052">
    <property type="entry name" value="Metallo-depent_PP-like"/>
</dbReference>
<keyword evidence="4" id="KW-0378">Hydrolase</keyword>
<proteinExistence type="inferred from homology"/>
<keyword evidence="11" id="KW-1185">Reference proteome</keyword>
<dbReference type="NCBIfam" id="NF001204">
    <property type="entry name" value="PRK00166.1"/>
    <property type="match status" value="1"/>
</dbReference>
<dbReference type="CDD" id="cd07422">
    <property type="entry name" value="MPP_ApaH"/>
    <property type="match status" value="1"/>
</dbReference>